<dbReference type="AlphaFoldDB" id="A0AA88RVR1"/>
<protein>
    <recommendedName>
        <fullName evidence="1">Retrotransposon gag domain-containing protein</fullName>
    </recommendedName>
</protein>
<evidence type="ECO:0000313" key="2">
    <source>
        <dbReference type="EMBL" id="KAK2990275.1"/>
    </source>
</evidence>
<name>A0AA88RVR1_9ASTE</name>
<dbReference type="InterPro" id="IPR005162">
    <property type="entry name" value="Retrotrans_gag_dom"/>
</dbReference>
<reference evidence="2" key="1">
    <citation type="submission" date="2022-12" db="EMBL/GenBank/DDBJ databases">
        <title>Draft genome assemblies for two species of Escallonia (Escalloniales).</title>
        <authorList>
            <person name="Chanderbali A."/>
            <person name="Dervinis C."/>
            <person name="Anghel I."/>
            <person name="Soltis D."/>
            <person name="Soltis P."/>
            <person name="Zapata F."/>
        </authorList>
    </citation>
    <scope>NUCLEOTIDE SEQUENCE</scope>
    <source>
        <strain evidence="2">UCBG92.1500</strain>
        <tissue evidence="2">Leaf</tissue>
    </source>
</reference>
<dbReference type="Proteomes" id="UP001187471">
    <property type="component" value="Unassembled WGS sequence"/>
</dbReference>
<proteinExistence type="predicted"/>
<accession>A0AA88RVR1</accession>
<evidence type="ECO:0000313" key="3">
    <source>
        <dbReference type="Proteomes" id="UP001187471"/>
    </source>
</evidence>
<keyword evidence="3" id="KW-1185">Reference proteome</keyword>
<evidence type="ECO:0000259" key="1">
    <source>
        <dbReference type="Pfam" id="PF03732"/>
    </source>
</evidence>
<comment type="caution">
    <text evidence="2">The sequence shown here is derived from an EMBL/GenBank/DDBJ whole genome shotgun (WGS) entry which is preliminary data.</text>
</comment>
<dbReference type="EMBL" id="JAVXUO010000661">
    <property type="protein sequence ID" value="KAK2990275.1"/>
    <property type="molecule type" value="Genomic_DNA"/>
</dbReference>
<sequence>MTSRMMAEEEKVYIMLQGFQDLFFTKYFPPNMKEAVESDFMRITQHRSESVSGYEDQFSRLSRQLCRTDRVGSPWHHRNRGVGIEGEGDLKVAVVGGLETMRSELVSGAHGGDAWLFVVARQ</sequence>
<gene>
    <name evidence="2" type="ORF">RJ640_014727</name>
</gene>
<feature type="domain" description="Retrotransposon gag" evidence="1">
    <location>
        <begin position="18"/>
        <end position="66"/>
    </location>
</feature>
<organism evidence="2 3">
    <name type="scientific">Escallonia rubra</name>
    <dbReference type="NCBI Taxonomy" id="112253"/>
    <lineage>
        <taxon>Eukaryota</taxon>
        <taxon>Viridiplantae</taxon>
        <taxon>Streptophyta</taxon>
        <taxon>Embryophyta</taxon>
        <taxon>Tracheophyta</taxon>
        <taxon>Spermatophyta</taxon>
        <taxon>Magnoliopsida</taxon>
        <taxon>eudicotyledons</taxon>
        <taxon>Gunneridae</taxon>
        <taxon>Pentapetalae</taxon>
        <taxon>asterids</taxon>
        <taxon>campanulids</taxon>
        <taxon>Escalloniales</taxon>
        <taxon>Escalloniaceae</taxon>
        <taxon>Escallonia</taxon>
    </lineage>
</organism>
<dbReference type="Pfam" id="PF03732">
    <property type="entry name" value="Retrotrans_gag"/>
    <property type="match status" value="1"/>
</dbReference>